<keyword evidence="7 11" id="KW-0812">Transmembrane</keyword>
<accession>A0A0F3N7X4</accession>
<dbReference type="NCBIfam" id="TIGR02227">
    <property type="entry name" value="sigpep_I_bact"/>
    <property type="match status" value="1"/>
</dbReference>
<sequence>MAVGTVFRCEKKAPLGSVLKGKRSAVVELIKVLLVALVAVGCFRSFVIEPFHIPSGSMKSTLLVGDYLFVGKYSYGYGRYSTVLTPILSRIPFLTLKGRVLYTPPKAGDVVVFRLPSDPSTSYIKRVIGLPGDSVQIKNGHLYINGKEMHYEVVGDFMDGDRAVRRYVETLYNGKSYEILDERENSSLDNTPVYKVPPGHIFVLGDNRDDSRDSRFVTEVGNIPIDNIIGKALIVVLSFQGSDGWFPFKIRTDRILHKVR</sequence>
<dbReference type="PRINTS" id="PR00727">
    <property type="entry name" value="LEADERPTASE"/>
</dbReference>
<keyword evidence="11" id="KW-0472">Membrane</keyword>
<dbReference type="PROSITE" id="PS00761">
    <property type="entry name" value="SPASE_I_3"/>
    <property type="match status" value="1"/>
</dbReference>
<feature type="transmembrane region" description="Helical" evidence="11">
    <location>
        <begin position="29"/>
        <end position="47"/>
    </location>
</feature>
<evidence type="ECO:0000256" key="11">
    <source>
        <dbReference type="RuleBase" id="RU003993"/>
    </source>
</evidence>
<comment type="similarity">
    <text evidence="3 12">Belongs to the peptidase S26 family.</text>
</comment>
<evidence type="ECO:0000256" key="5">
    <source>
        <dbReference type="ARBA" id="ARBA00019232"/>
    </source>
</evidence>
<keyword evidence="9 11" id="KW-1133">Transmembrane helix</keyword>
<feature type="active site" evidence="10">
    <location>
        <position position="125"/>
    </location>
</feature>
<dbReference type="GO" id="GO:0005886">
    <property type="term" value="C:plasma membrane"/>
    <property type="evidence" value="ECO:0007669"/>
    <property type="project" value="UniProtKB-SubCell"/>
</dbReference>
<gene>
    <name evidence="14" type="primary">lepB</name>
    <name evidence="14" type="ORF">APHMUC_0488</name>
</gene>
<dbReference type="InterPro" id="IPR019533">
    <property type="entry name" value="Peptidase_S26"/>
</dbReference>
<dbReference type="PROSITE" id="PS00760">
    <property type="entry name" value="SPASE_I_2"/>
    <property type="match status" value="1"/>
</dbReference>
<feature type="domain" description="Peptidase S26" evidence="13">
    <location>
        <begin position="27"/>
        <end position="236"/>
    </location>
</feature>
<evidence type="ECO:0000256" key="4">
    <source>
        <dbReference type="ARBA" id="ARBA00013208"/>
    </source>
</evidence>
<dbReference type="GO" id="GO:0009003">
    <property type="term" value="F:signal peptidase activity"/>
    <property type="evidence" value="ECO:0007669"/>
    <property type="project" value="UniProtKB-EC"/>
</dbReference>
<dbReference type="GO" id="GO:0004252">
    <property type="term" value="F:serine-type endopeptidase activity"/>
    <property type="evidence" value="ECO:0007669"/>
    <property type="project" value="InterPro"/>
</dbReference>
<evidence type="ECO:0000256" key="7">
    <source>
        <dbReference type="ARBA" id="ARBA00022692"/>
    </source>
</evidence>
<dbReference type="EC" id="3.4.21.89" evidence="4 11"/>
<comment type="caution">
    <text evidence="14">The sequence shown here is derived from an EMBL/GenBank/DDBJ whole genome shotgun (WGS) entry which is preliminary data.</text>
</comment>
<dbReference type="PROSITE" id="PS00501">
    <property type="entry name" value="SPASE_I_1"/>
    <property type="match status" value="1"/>
</dbReference>
<evidence type="ECO:0000256" key="6">
    <source>
        <dbReference type="ARBA" id="ARBA00022670"/>
    </source>
</evidence>
<evidence type="ECO:0000313" key="14">
    <source>
        <dbReference type="EMBL" id="KJV63831.1"/>
    </source>
</evidence>
<dbReference type="PATRIC" id="fig|1359152.3.peg.513"/>
<dbReference type="InterPro" id="IPR019757">
    <property type="entry name" value="Pept_S26A_signal_pept_1_Lys-AS"/>
</dbReference>
<dbReference type="EMBL" id="LANV01000001">
    <property type="protein sequence ID" value="KJV63831.1"/>
    <property type="molecule type" value="Genomic_DNA"/>
</dbReference>
<dbReference type="Pfam" id="PF10502">
    <property type="entry name" value="Peptidase_S26"/>
    <property type="match status" value="1"/>
</dbReference>
<dbReference type="InterPro" id="IPR036286">
    <property type="entry name" value="LexA/Signal_pep-like_sf"/>
</dbReference>
<dbReference type="PANTHER" id="PTHR43390">
    <property type="entry name" value="SIGNAL PEPTIDASE I"/>
    <property type="match status" value="1"/>
</dbReference>
<evidence type="ECO:0000256" key="3">
    <source>
        <dbReference type="ARBA" id="ARBA00009370"/>
    </source>
</evidence>
<dbReference type="AlphaFoldDB" id="A0A0F3N7X4"/>
<organism evidence="14 15">
    <name type="scientific">Anaplasma phagocytophilum str. ApMUC09</name>
    <dbReference type="NCBI Taxonomy" id="1359152"/>
    <lineage>
        <taxon>Bacteria</taxon>
        <taxon>Pseudomonadati</taxon>
        <taxon>Pseudomonadota</taxon>
        <taxon>Alphaproteobacteria</taxon>
        <taxon>Rickettsiales</taxon>
        <taxon>Anaplasmataceae</taxon>
        <taxon>Anaplasma</taxon>
        <taxon>phagocytophilum group</taxon>
    </lineage>
</organism>
<name>A0A0F3N7X4_ANAPH</name>
<evidence type="ECO:0000256" key="9">
    <source>
        <dbReference type="ARBA" id="ARBA00022989"/>
    </source>
</evidence>
<dbReference type="InterPro" id="IPR000223">
    <property type="entry name" value="Pept_S26A_signal_pept_1"/>
</dbReference>
<evidence type="ECO:0000256" key="2">
    <source>
        <dbReference type="ARBA" id="ARBA00004162"/>
    </source>
</evidence>
<evidence type="ECO:0000259" key="13">
    <source>
        <dbReference type="Pfam" id="PF10502"/>
    </source>
</evidence>
<evidence type="ECO:0000313" key="15">
    <source>
        <dbReference type="Proteomes" id="UP000033441"/>
    </source>
</evidence>
<feature type="active site" evidence="10">
    <location>
        <position position="57"/>
    </location>
</feature>
<protein>
    <recommendedName>
        <fullName evidence="5 11">Signal peptidase I</fullName>
        <ecNumber evidence="4 11">3.4.21.89</ecNumber>
    </recommendedName>
</protein>
<comment type="catalytic activity">
    <reaction evidence="1 11">
        <text>Cleavage of hydrophobic, N-terminal signal or leader sequences from secreted and periplasmic proteins.</text>
        <dbReference type="EC" id="3.4.21.89"/>
    </reaction>
</comment>
<dbReference type="Gene3D" id="2.10.109.10">
    <property type="entry name" value="Umud Fragment, subunit A"/>
    <property type="match status" value="1"/>
</dbReference>
<keyword evidence="8 11" id="KW-0378">Hydrolase</keyword>
<proteinExistence type="inferred from homology"/>
<keyword evidence="6 11" id="KW-0645">Protease</keyword>
<dbReference type="Proteomes" id="UP000033441">
    <property type="component" value="Unassembled WGS sequence"/>
</dbReference>
<dbReference type="SUPFAM" id="SSF51306">
    <property type="entry name" value="LexA/Signal peptidase"/>
    <property type="match status" value="1"/>
</dbReference>
<evidence type="ECO:0000256" key="8">
    <source>
        <dbReference type="ARBA" id="ARBA00022801"/>
    </source>
</evidence>
<dbReference type="InterPro" id="IPR019758">
    <property type="entry name" value="Pept_S26A_signal_pept_1_CS"/>
</dbReference>
<reference evidence="14 15" key="1">
    <citation type="submission" date="2015-02" db="EMBL/GenBank/DDBJ databases">
        <title>Genome Sequencing of Rickettsiales.</title>
        <authorList>
            <person name="Daugherty S.C."/>
            <person name="Su Q."/>
            <person name="Abolude K."/>
            <person name="Beier-Sexton M."/>
            <person name="Carlyon J.A."/>
            <person name="Carter R."/>
            <person name="Day N.P."/>
            <person name="Dumler S.J."/>
            <person name="Dyachenko V."/>
            <person name="Godinez A."/>
            <person name="Kurtti T.J."/>
            <person name="Lichay M."/>
            <person name="Mullins K.E."/>
            <person name="Ott S."/>
            <person name="Pappas-Brown V."/>
            <person name="Paris D.H."/>
            <person name="Patel P."/>
            <person name="Richards A.L."/>
            <person name="Sadzewicz L."/>
            <person name="Sears K."/>
            <person name="Seidman D."/>
            <person name="Sengamalay N."/>
            <person name="Stenos J."/>
            <person name="Tallon L.J."/>
            <person name="Vincent G."/>
            <person name="Fraser C.M."/>
            <person name="Munderloh U."/>
            <person name="Dunning-Hotopp J.C."/>
        </authorList>
    </citation>
    <scope>NUCLEOTIDE SEQUENCE [LARGE SCALE GENOMIC DNA]</scope>
    <source>
        <strain evidence="14 15">ApMUC09</strain>
    </source>
</reference>
<evidence type="ECO:0000256" key="10">
    <source>
        <dbReference type="PIRSR" id="PIRSR600223-1"/>
    </source>
</evidence>
<dbReference type="InterPro" id="IPR019756">
    <property type="entry name" value="Pept_S26A_signal_pept_1_Ser-AS"/>
</dbReference>
<evidence type="ECO:0000256" key="1">
    <source>
        <dbReference type="ARBA" id="ARBA00000677"/>
    </source>
</evidence>
<evidence type="ECO:0000256" key="12">
    <source>
        <dbReference type="RuleBase" id="RU362042"/>
    </source>
</evidence>
<dbReference type="MEROPS" id="S26.001"/>
<dbReference type="PANTHER" id="PTHR43390:SF1">
    <property type="entry name" value="CHLOROPLAST PROCESSING PEPTIDASE"/>
    <property type="match status" value="1"/>
</dbReference>
<dbReference type="GO" id="GO:0006465">
    <property type="term" value="P:signal peptide processing"/>
    <property type="evidence" value="ECO:0007669"/>
    <property type="project" value="InterPro"/>
</dbReference>
<comment type="subcellular location">
    <subcellularLocation>
        <location evidence="2">Cell membrane</location>
        <topology evidence="2">Single-pass membrane protein</topology>
    </subcellularLocation>
    <subcellularLocation>
        <location evidence="12">Membrane</location>
        <topology evidence="12">Single-pass type II membrane protein</topology>
    </subcellularLocation>
</comment>
<dbReference type="CDD" id="cd06530">
    <property type="entry name" value="S26_SPase_I"/>
    <property type="match status" value="1"/>
</dbReference>